<dbReference type="InterPro" id="IPR052396">
    <property type="entry name" value="Meiotic_Drive_Suppr_Kinase"/>
</dbReference>
<organism evidence="1 2">
    <name type="scientific">Thermofilum adornatum 1505</name>
    <dbReference type="NCBI Taxonomy" id="697581"/>
    <lineage>
        <taxon>Archaea</taxon>
        <taxon>Thermoproteota</taxon>
        <taxon>Thermoprotei</taxon>
        <taxon>Thermofilales</taxon>
        <taxon>Thermofilaceae</taxon>
        <taxon>Thermofilum</taxon>
    </lineage>
</organism>
<evidence type="ECO:0000313" key="2">
    <source>
        <dbReference type="Proteomes" id="UP000266720"/>
    </source>
</evidence>
<protein>
    <recommendedName>
        <fullName evidence="3">Serine/threonine protein kinase</fullName>
    </recommendedName>
</protein>
<dbReference type="AlphaFoldDB" id="A0A3G1A6T9"/>
<evidence type="ECO:0008006" key="3">
    <source>
        <dbReference type="Google" id="ProtNLM"/>
    </source>
</evidence>
<proteinExistence type="predicted"/>
<dbReference type="KEGG" id="tcb:TCARB_1639"/>
<dbReference type="SUPFAM" id="SSF56112">
    <property type="entry name" value="Protein kinase-like (PK-like)"/>
    <property type="match status" value="1"/>
</dbReference>
<dbReference type="STRING" id="697581.TCARB_1639"/>
<sequence>MGYRCRELDNVYTINELSTVLCYPSRELTCAIRRCVELGLLGIRTLCLGGGSEVYGKRIVGKGTTALVVKGFLRGEPVAVKIRRTDANRFSLLHEAKILEKIKGTNIGPELLASSRNFLVWRFIEGLDFADWLQGINSREELQETFHKILYKLYLLDTIGIAHNELSRPFNHVIIDPWKREPYIIDFESASVSSRRSNLAQFMGYFLGEWSHLPEKLSKNLMLDSSKIQKIRFLLREYKNEREMRLVEEINEILFS</sequence>
<dbReference type="PANTHER" id="PTHR37171">
    <property type="entry name" value="SERINE/THREONINE-PROTEIN KINASE YRZF-RELATED"/>
    <property type="match status" value="1"/>
</dbReference>
<dbReference type="EMBL" id="CP007493">
    <property type="protein sequence ID" value="AJB42679.1"/>
    <property type="molecule type" value="Genomic_DNA"/>
</dbReference>
<accession>A0A3G1A6T9</accession>
<evidence type="ECO:0000313" key="1">
    <source>
        <dbReference type="EMBL" id="AJB42679.1"/>
    </source>
</evidence>
<dbReference type="Gene3D" id="1.10.510.10">
    <property type="entry name" value="Transferase(Phosphotransferase) domain 1"/>
    <property type="match status" value="1"/>
</dbReference>
<name>A0A3G1A6T9_9CREN</name>
<dbReference type="PROSITE" id="PS00107">
    <property type="entry name" value="PROTEIN_KINASE_ATP"/>
    <property type="match status" value="1"/>
</dbReference>
<dbReference type="InterPro" id="IPR011009">
    <property type="entry name" value="Kinase-like_dom_sf"/>
</dbReference>
<dbReference type="GeneID" id="25407043"/>
<gene>
    <name evidence="1" type="ORF">TCARB_1639</name>
</gene>
<dbReference type="GO" id="GO:0005524">
    <property type="term" value="F:ATP binding"/>
    <property type="evidence" value="ECO:0007669"/>
    <property type="project" value="InterPro"/>
</dbReference>
<dbReference type="RefSeq" id="WP_148682003.1">
    <property type="nucleotide sequence ID" value="NZ_CP007493.1"/>
</dbReference>
<dbReference type="InterPro" id="IPR017441">
    <property type="entry name" value="Protein_kinase_ATP_BS"/>
</dbReference>
<reference evidence="2" key="1">
    <citation type="book" date="2010" name="EXTREMOPHILES" publisher="0:0-0">
        <title>Complete genome sequences of ten hyperthermophilic archaea reveal their metabolic capabilities and possible ecological roles.</title>
        <editorList>
            <person name="?"/>
        </editorList>
        <authorList>
            <person name="Ravin N.V."/>
            <person name="Mardanov A.V."/>
            <person name="Bonch-Osmolovskaya E.A."/>
            <person name="Skryabin K.G."/>
        </authorList>
    </citation>
    <scope>NUCLEOTIDE SEQUENCE [LARGE SCALE GENOMIC DNA]</scope>
    <source>
        <strain evidence="2">1505</strain>
    </source>
</reference>
<dbReference type="PANTHER" id="PTHR37171:SF1">
    <property type="entry name" value="SERINE_THREONINE-PROTEIN KINASE YRZF-RELATED"/>
    <property type="match status" value="1"/>
</dbReference>
<dbReference type="Proteomes" id="UP000266720">
    <property type="component" value="Chromosome"/>
</dbReference>